<dbReference type="SUPFAM" id="SSF52540">
    <property type="entry name" value="P-loop containing nucleoside triphosphate hydrolases"/>
    <property type="match status" value="2"/>
</dbReference>
<feature type="domain" description="RecC C-terminal" evidence="11">
    <location>
        <begin position="854"/>
        <end position="1109"/>
    </location>
</feature>
<dbReference type="eggNOG" id="COG1330">
    <property type="taxonomic scope" value="Bacteria"/>
</dbReference>
<dbReference type="KEGG" id="hna:Hneap_0563"/>
<dbReference type="AlphaFoldDB" id="D0KY94"/>
<dbReference type="InterPro" id="IPR011335">
    <property type="entry name" value="Restrct_endonuc-II-like"/>
</dbReference>
<evidence type="ECO:0000256" key="4">
    <source>
        <dbReference type="ARBA" id="ARBA00022801"/>
    </source>
</evidence>
<dbReference type="InterPro" id="IPR013986">
    <property type="entry name" value="DExx_box_DNA_helicase_dom_sf"/>
</dbReference>
<comment type="miscellaneous">
    <text evidence="10">In the RecBCD complex, RecB has a slow 3'-5' helicase, an exonuclease activity and loads RecA onto ssDNA, RecD has a fast 5'-3' helicase activity, while RecC stimulates the ATPase and processivity of the RecB helicase and contributes to recognition of the Chi site.</text>
</comment>
<reference evidence="12 13" key="1">
    <citation type="submission" date="2009-10" db="EMBL/GenBank/DDBJ databases">
        <title>Complete sequence of Halothiobacillus neapolitanus c2.</title>
        <authorList>
            <consortium name="US DOE Joint Genome Institute"/>
            <person name="Lucas S."/>
            <person name="Copeland A."/>
            <person name="Lapidus A."/>
            <person name="Glavina del Rio T."/>
            <person name="Tice H."/>
            <person name="Bruce D."/>
            <person name="Goodwin L."/>
            <person name="Pitluck S."/>
            <person name="Davenport K."/>
            <person name="Brettin T."/>
            <person name="Detter J.C."/>
            <person name="Han C."/>
            <person name="Tapia R."/>
            <person name="Larimer F."/>
            <person name="Land M."/>
            <person name="Hauser L."/>
            <person name="Kyrpides N."/>
            <person name="Mikhailova N."/>
            <person name="Kerfeld C."/>
            <person name="Cannon G."/>
            <person name="Heinhort S."/>
        </authorList>
    </citation>
    <scope>NUCLEOTIDE SEQUENCE [LARGE SCALE GENOMIC DNA]</scope>
    <source>
        <strain evidence="13">ATCC 23641 / c2</strain>
    </source>
</reference>
<dbReference type="GO" id="GO:0003678">
    <property type="term" value="F:DNA helicase activity"/>
    <property type="evidence" value="ECO:0007669"/>
    <property type="project" value="UniProtKB-UniRule"/>
</dbReference>
<dbReference type="GO" id="GO:0005524">
    <property type="term" value="F:ATP binding"/>
    <property type="evidence" value="ECO:0007669"/>
    <property type="project" value="UniProtKB-UniRule"/>
</dbReference>
<protein>
    <recommendedName>
        <fullName evidence="10">RecBCD enzyme subunit RecC</fullName>
    </recommendedName>
    <alternativeName>
        <fullName evidence="10">Exonuclease V subunit RecC</fullName>
        <shortName evidence="10">ExoV subunit RecC</shortName>
    </alternativeName>
    <alternativeName>
        <fullName evidence="10">Helicase/nuclease RecBCD subunit RecC</fullName>
    </alternativeName>
</protein>
<dbReference type="STRING" id="555778.Hneap_0563"/>
<keyword evidence="6 10" id="KW-0269">Exonuclease</keyword>
<dbReference type="SUPFAM" id="SSF52980">
    <property type="entry name" value="Restriction endonuclease-like"/>
    <property type="match status" value="1"/>
</dbReference>
<dbReference type="GO" id="GO:0008854">
    <property type="term" value="F:exodeoxyribonuclease V activity"/>
    <property type="evidence" value="ECO:0007669"/>
    <property type="project" value="InterPro"/>
</dbReference>
<dbReference type="Gene3D" id="1.10.10.990">
    <property type="match status" value="1"/>
</dbReference>
<evidence type="ECO:0000259" key="11">
    <source>
        <dbReference type="Pfam" id="PF17946"/>
    </source>
</evidence>
<evidence type="ECO:0000256" key="5">
    <source>
        <dbReference type="ARBA" id="ARBA00022806"/>
    </source>
</evidence>
<keyword evidence="8 10" id="KW-0238">DNA-binding</keyword>
<dbReference type="InterPro" id="IPR006697">
    <property type="entry name" value="RecC"/>
</dbReference>
<evidence type="ECO:0000256" key="2">
    <source>
        <dbReference type="ARBA" id="ARBA00022741"/>
    </source>
</evidence>
<dbReference type="RefSeq" id="WP_012823453.1">
    <property type="nucleotide sequence ID" value="NC_013422.1"/>
</dbReference>
<dbReference type="GO" id="GO:0000724">
    <property type="term" value="P:double-strand break repair via homologous recombination"/>
    <property type="evidence" value="ECO:0007669"/>
    <property type="project" value="UniProtKB-UniRule"/>
</dbReference>
<proteinExistence type="inferred from homology"/>
<dbReference type="InterPro" id="IPR041500">
    <property type="entry name" value="RecC_C"/>
</dbReference>
<evidence type="ECO:0000256" key="9">
    <source>
        <dbReference type="ARBA" id="ARBA00023204"/>
    </source>
</evidence>
<name>D0KY94_HALNC</name>
<dbReference type="Gene3D" id="1.10.10.160">
    <property type="match status" value="1"/>
</dbReference>
<gene>
    <name evidence="10" type="primary">recC</name>
    <name evidence="12" type="ordered locus">Hneap_0563</name>
</gene>
<dbReference type="Pfam" id="PF04257">
    <property type="entry name" value="Exonuc_V_gamma"/>
    <property type="match status" value="1"/>
</dbReference>
<dbReference type="GO" id="GO:0003677">
    <property type="term" value="F:DNA binding"/>
    <property type="evidence" value="ECO:0007669"/>
    <property type="project" value="UniProtKB-UniRule"/>
</dbReference>
<dbReference type="Gene3D" id="3.40.50.10930">
    <property type="match status" value="1"/>
</dbReference>
<organism evidence="12 13">
    <name type="scientific">Halothiobacillus neapolitanus (strain ATCC 23641 / DSM 15147 / CIP 104769 / NCIMB 8539 / c2)</name>
    <name type="common">Thiobacillus neapolitanus</name>
    <dbReference type="NCBI Taxonomy" id="555778"/>
    <lineage>
        <taxon>Bacteria</taxon>
        <taxon>Pseudomonadati</taxon>
        <taxon>Pseudomonadota</taxon>
        <taxon>Gammaproteobacteria</taxon>
        <taxon>Chromatiales</taxon>
        <taxon>Halothiobacillaceae</taxon>
        <taxon>Halothiobacillus</taxon>
    </lineage>
</organism>
<keyword evidence="2 10" id="KW-0547">Nucleotide-binding</keyword>
<dbReference type="HOGENOM" id="CLU_007513_1_0_6"/>
<evidence type="ECO:0000256" key="7">
    <source>
        <dbReference type="ARBA" id="ARBA00022840"/>
    </source>
</evidence>
<keyword evidence="13" id="KW-1185">Reference proteome</keyword>
<dbReference type="Proteomes" id="UP000009102">
    <property type="component" value="Chromosome"/>
</dbReference>
<dbReference type="GO" id="GO:0009338">
    <property type="term" value="C:exodeoxyribonuclease V complex"/>
    <property type="evidence" value="ECO:0007669"/>
    <property type="project" value="InterPro"/>
</dbReference>
<dbReference type="OrthoDB" id="9762834at2"/>
<evidence type="ECO:0000256" key="10">
    <source>
        <dbReference type="HAMAP-Rule" id="MF_01486"/>
    </source>
</evidence>
<accession>D0KY94</accession>
<keyword evidence="7 10" id="KW-0067">ATP-binding</keyword>
<dbReference type="NCBIfam" id="TIGR01450">
    <property type="entry name" value="recC"/>
    <property type="match status" value="1"/>
</dbReference>
<keyword evidence="4 10" id="KW-0378">Hydrolase</keyword>
<evidence type="ECO:0000256" key="3">
    <source>
        <dbReference type="ARBA" id="ARBA00022763"/>
    </source>
</evidence>
<keyword evidence="3 10" id="KW-0227">DNA damage</keyword>
<keyword evidence="9 10" id="KW-0234">DNA repair</keyword>
<evidence type="ECO:0000256" key="8">
    <source>
        <dbReference type="ARBA" id="ARBA00023125"/>
    </source>
</evidence>
<dbReference type="HAMAP" id="MF_01486">
    <property type="entry name" value="RecC"/>
    <property type="match status" value="1"/>
</dbReference>
<sequence>MPPTTPITDEITPGFLLIQGNRLELLQQVLIDWLKRHPLAPLENETFLVQSNGMAQWLRLGLARPRSAQDGGLGIATGIEMILPARLQWQCYRAVLGTDFVPAEAPLDKDKLVWRLMRLLPNLIHTPSFLPLRHYIVTDQRPDDRRLYQLALRVADQFDQYQVYRADWLRHWQEGHDDLPAHETRLPDEQRWQPPLWRALLADIRERQDDRDGIEFAAGRADLHTAFRKAASEQKARPEGLPRRIVVFGLSSIAPQVLDVLAVASRWSQVIVCFLNPCEYYWGDIIDGHQLFAQRYQGRRPYKSAPNETAHAHPLLAAWGRQGRDLMRLLDQFEENAQLAANPLTLTPFESTVVDSAKSSLLTLIQDDILKLRTPDELRALNRRLEPDQDHSLHFHIAHSPLREVEILHDQLLAAFEADTSLKPTDIIVMVPDMSLYAPAISAIFGRFGRDDPQHIPFSISDQAASGQVALINALEQILNLPTSRLLRSELLDLLGSPLLLARFGISETDLTTLHDWIDSAGIRWGLNAQHREAFGVPPGMEQNTWAFGLNRLLLGYLSGDENAIWDEIEPHPVMDGISAELVGKLAQLVQQLDKYTQRLSEKCTPTEWVARLRRLMTDFFSLSDTQNHLDSPEIQIEMDTLARLHNELERWLADCSVAGFENEIDIETVRHAWLNRLEPHRLHQRFIVGGVNFATLMPMRAIPYRHIYLLGMDDANYPRRQTPNDFDLMNGRYRPGDRARREDDRYLFLEALLAARERLSISWVGRNINNNKIRPASVLVSQLRDYLDQFWAVPEPHSCSEIQTTEHPLHPFSRRYFSADNTDLFTFANDWRAVHDSTQGTSKTELPIWLPKEPLTLNTLSDFLRTPAHTLLTKRFGVYLRPTATELEDHEPFELDGLQRWQLKKEINDRVRHQLAIQAHATSQMTTPTIEHISALISTQYGQARLGGRLPIVSPAFEYSELLPLIDQWQRWLELNLRFHQTAAKSPVLSIRSDRGIMLEASVPDVYSTESSIPNDTLARLIFIEGKLHRGQDIEWHKCVAQWPAHLLAQLTHGSVETYLIGETGTLCFTPIEKEMAKQHLLTLLDAWFDAVQAPYPLACKTAFCLLAQEMTPENTDSALKKARECFEGNMKVPGEVTNSPALARLWPDFSTLINGQSFAKKQFTELSQIIYAPIKDAIEAR</sequence>
<dbReference type="PANTHER" id="PTHR30591:SF1">
    <property type="entry name" value="RECBCD ENZYME SUBUNIT RECC"/>
    <property type="match status" value="1"/>
</dbReference>
<comment type="function">
    <text evidence="10">A helicase/nuclease that prepares dsDNA breaks (DSB) for recombinational DNA repair. Binds to DSBs and unwinds DNA via a highly rapid and processive ATP-dependent bidirectional helicase activity. Unwinds dsDNA until it encounters a Chi (crossover hotspot instigator) sequence from the 3' direction. Cuts ssDNA a few nucleotides 3' to the Chi site. The properties and activities of the enzyme are changed at Chi. The Chi-altered holoenzyme produces a long 3'-ssDNA overhang and facilitates RecA-binding to the ssDNA for homologous DNA recombination and repair. Holoenzyme degrades any linearized DNA that is unable to undergo homologous recombination. In the holoenzyme this subunit recognizes the wild-type Chi sequence, and when added to isolated RecB increases its ATP-dependent helicase processivity.</text>
</comment>
<dbReference type="PANTHER" id="PTHR30591">
    <property type="entry name" value="RECBCD ENZYME SUBUNIT RECC"/>
    <property type="match status" value="1"/>
</dbReference>
<evidence type="ECO:0000256" key="1">
    <source>
        <dbReference type="ARBA" id="ARBA00022722"/>
    </source>
</evidence>
<dbReference type="Gene3D" id="3.40.50.300">
    <property type="entry name" value="P-loop containing nucleotide triphosphate hydrolases"/>
    <property type="match status" value="2"/>
</dbReference>
<comment type="subunit">
    <text evidence="10">Heterotrimer of RecB, RecC and RecD. All subunits contribute to DNA-binding.</text>
</comment>
<dbReference type="PIRSF" id="PIRSF000980">
    <property type="entry name" value="RecC"/>
    <property type="match status" value="1"/>
</dbReference>
<keyword evidence="1 10" id="KW-0540">Nuclease</keyword>
<dbReference type="InterPro" id="IPR027417">
    <property type="entry name" value="P-loop_NTPase"/>
</dbReference>
<dbReference type="EMBL" id="CP001801">
    <property type="protein sequence ID" value="ACX95417.1"/>
    <property type="molecule type" value="Genomic_DNA"/>
</dbReference>
<evidence type="ECO:0000313" key="13">
    <source>
        <dbReference type="Proteomes" id="UP000009102"/>
    </source>
</evidence>
<comment type="similarity">
    <text evidence="10">Belongs to the RecC family.</text>
</comment>
<dbReference type="Pfam" id="PF17946">
    <property type="entry name" value="RecC_C"/>
    <property type="match status" value="1"/>
</dbReference>
<evidence type="ECO:0000313" key="12">
    <source>
        <dbReference type="EMBL" id="ACX95417.1"/>
    </source>
</evidence>
<evidence type="ECO:0000256" key="6">
    <source>
        <dbReference type="ARBA" id="ARBA00022839"/>
    </source>
</evidence>
<keyword evidence="5 10" id="KW-0347">Helicase</keyword>